<dbReference type="Pfam" id="PF01551">
    <property type="entry name" value="Peptidase_M23"/>
    <property type="match status" value="1"/>
</dbReference>
<dbReference type="GO" id="GO:0004222">
    <property type="term" value="F:metalloendopeptidase activity"/>
    <property type="evidence" value="ECO:0007669"/>
    <property type="project" value="TreeGrafter"/>
</dbReference>
<evidence type="ECO:0000259" key="3">
    <source>
        <dbReference type="Pfam" id="PF01551"/>
    </source>
</evidence>
<keyword evidence="1" id="KW-0929">Antimicrobial</keyword>
<dbReference type="InterPro" id="IPR016047">
    <property type="entry name" value="M23ase_b-sheet_dom"/>
</dbReference>
<organism evidence="4">
    <name type="scientific">uncultured Caudovirales phage</name>
    <dbReference type="NCBI Taxonomy" id="2100421"/>
    <lineage>
        <taxon>Viruses</taxon>
        <taxon>Duplodnaviria</taxon>
        <taxon>Heunggongvirae</taxon>
        <taxon>Uroviricota</taxon>
        <taxon>Caudoviricetes</taxon>
        <taxon>Peduoviridae</taxon>
        <taxon>Maltschvirus</taxon>
        <taxon>Maltschvirus maltsch</taxon>
    </lineage>
</organism>
<dbReference type="GO" id="GO:0031640">
    <property type="term" value="P:killing of cells of another organism"/>
    <property type="evidence" value="ECO:0007669"/>
    <property type="project" value="UniProtKB-KW"/>
</dbReference>
<dbReference type="InterPro" id="IPR011055">
    <property type="entry name" value="Dup_hybrid_motif"/>
</dbReference>
<dbReference type="GO" id="GO:0042742">
    <property type="term" value="P:defense response to bacterium"/>
    <property type="evidence" value="ECO:0007669"/>
    <property type="project" value="UniProtKB-KW"/>
</dbReference>
<dbReference type="InterPro" id="IPR050570">
    <property type="entry name" value="Cell_wall_metabolism_enzyme"/>
</dbReference>
<keyword evidence="2" id="KW-0081">Bacteriolytic enzyme</keyword>
<evidence type="ECO:0000256" key="1">
    <source>
        <dbReference type="ARBA" id="ARBA00022529"/>
    </source>
</evidence>
<accession>A0A6J5L4C6</accession>
<dbReference type="EMBL" id="LR796226">
    <property type="protein sequence ID" value="CAB4128136.1"/>
    <property type="molecule type" value="Genomic_DNA"/>
</dbReference>
<sequence length="217" mass="23450">MRVKRRLRRGRARRAERITKITTTKKEMSKGLNIAIVTGLAFVVCAAPTTVAHGQYGWSNTNTQTLTARNYTPTLRDPGLYHPNYIWPFSESIISSGFGYRAKACNDCSTYHDGVDFTPGYGTPVVAASAGVVIVAEYAGGLGVHVIVRDEGQTDAYYGHMIDGSLKVSVGDVVTQGQQLGNVGSTGTSTGPHLHFGLKIDGSFINPVPFLQRYAHN</sequence>
<dbReference type="PANTHER" id="PTHR21666:SF270">
    <property type="entry name" value="MUREIN HYDROLASE ACTIVATOR ENVC"/>
    <property type="match status" value="1"/>
</dbReference>
<dbReference type="Gene3D" id="2.70.70.10">
    <property type="entry name" value="Glucose Permease (Domain IIA)"/>
    <property type="match status" value="1"/>
</dbReference>
<dbReference type="CDD" id="cd12797">
    <property type="entry name" value="M23_peptidase"/>
    <property type="match status" value="1"/>
</dbReference>
<gene>
    <name evidence="4" type="ORF">UFOVP111_10</name>
</gene>
<reference evidence="4" key="1">
    <citation type="submission" date="2020-04" db="EMBL/GenBank/DDBJ databases">
        <authorList>
            <person name="Chiriac C."/>
            <person name="Salcher M."/>
            <person name="Ghai R."/>
            <person name="Kavagutti S V."/>
        </authorList>
    </citation>
    <scope>NUCLEOTIDE SEQUENCE</scope>
</reference>
<feature type="domain" description="M23ase beta-sheet core" evidence="3">
    <location>
        <begin position="111"/>
        <end position="207"/>
    </location>
</feature>
<dbReference type="PANTHER" id="PTHR21666">
    <property type="entry name" value="PEPTIDASE-RELATED"/>
    <property type="match status" value="1"/>
</dbReference>
<evidence type="ECO:0000313" key="4">
    <source>
        <dbReference type="EMBL" id="CAB4128136.1"/>
    </source>
</evidence>
<proteinExistence type="predicted"/>
<evidence type="ECO:0000256" key="2">
    <source>
        <dbReference type="ARBA" id="ARBA00022638"/>
    </source>
</evidence>
<protein>
    <submittedName>
        <fullName evidence="4">Peptidase M23</fullName>
    </submittedName>
</protein>
<name>A0A6J5L4C6_9CAUD</name>
<dbReference type="SUPFAM" id="SSF51261">
    <property type="entry name" value="Duplicated hybrid motif"/>
    <property type="match status" value="1"/>
</dbReference>